<comment type="subcellular location">
    <subcellularLocation>
        <location evidence="12">Cytoplasm</location>
    </subcellularLocation>
</comment>
<dbReference type="PROSITE" id="PS00584">
    <property type="entry name" value="PFKB_KINASES_2"/>
    <property type="match status" value="1"/>
</dbReference>
<gene>
    <name evidence="12" type="primary">rbsK</name>
    <name evidence="14" type="ORF">FM104_03125</name>
</gene>
<comment type="catalytic activity">
    <reaction evidence="12">
        <text>D-ribose + ATP = D-ribose 5-phosphate + ADP + H(+)</text>
        <dbReference type="Rhea" id="RHEA:13697"/>
        <dbReference type="ChEBI" id="CHEBI:15378"/>
        <dbReference type="ChEBI" id="CHEBI:30616"/>
        <dbReference type="ChEBI" id="CHEBI:47013"/>
        <dbReference type="ChEBI" id="CHEBI:78346"/>
        <dbReference type="ChEBI" id="CHEBI:456216"/>
        <dbReference type="EC" id="2.7.1.15"/>
    </reaction>
</comment>
<dbReference type="InterPro" id="IPR011877">
    <property type="entry name" value="Ribokinase"/>
</dbReference>
<feature type="active site" description="Proton acceptor" evidence="12">
    <location>
        <position position="237"/>
    </location>
</feature>
<evidence type="ECO:0000256" key="12">
    <source>
        <dbReference type="HAMAP-Rule" id="MF_01987"/>
    </source>
</evidence>
<keyword evidence="10 12" id="KW-0630">Potassium</keyword>
<evidence type="ECO:0000256" key="8">
    <source>
        <dbReference type="ARBA" id="ARBA00022840"/>
    </source>
</evidence>
<feature type="binding site" evidence="12">
    <location>
        <position position="237"/>
    </location>
    <ligand>
        <name>substrate</name>
    </ligand>
</feature>
<comment type="activity regulation">
    <text evidence="12">Activated by a monovalent cation that binds near, but not in, the active site. The most likely occupant of the site in vivo is potassium. Ion binding induces a conformational change that may alter substrate affinity.</text>
</comment>
<dbReference type="Pfam" id="PF00294">
    <property type="entry name" value="PfkB"/>
    <property type="match status" value="1"/>
</dbReference>
<dbReference type="AlphaFoldDB" id="A0A1R4IQ68"/>
<dbReference type="HAMAP" id="MF_01987">
    <property type="entry name" value="Ribokinase"/>
    <property type="match status" value="1"/>
</dbReference>
<keyword evidence="5 12" id="KW-0479">Metal-binding</keyword>
<feature type="binding site" evidence="12">
    <location>
        <position position="233"/>
    </location>
    <ligand>
        <name>K(+)</name>
        <dbReference type="ChEBI" id="CHEBI:29103"/>
    </ligand>
</feature>
<dbReference type="Proteomes" id="UP000196320">
    <property type="component" value="Unassembled WGS sequence"/>
</dbReference>
<keyword evidence="8 12" id="KW-0067">ATP-binding</keyword>
<dbReference type="GO" id="GO:0005829">
    <property type="term" value="C:cytosol"/>
    <property type="evidence" value="ECO:0007669"/>
    <property type="project" value="TreeGrafter"/>
</dbReference>
<dbReference type="OrthoDB" id="9775849at2"/>
<comment type="cofactor">
    <cofactor evidence="12">
        <name>Mg(2+)</name>
        <dbReference type="ChEBI" id="CHEBI:18420"/>
    </cofactor>
    <text evidence="12">Requires a divalent cation, most likely magnesium in vivo, as an electrophilic catalyst to aid phosphoryl group transfer. It is the chelate of the metal and the nucleotide that is the actual substrate.</text>
</comment>
<comment type="function">
    <text evidence="12">Catalyzes the phosphorylation of ribose at O-5 in a reaction requiring ATP and magnesium. The resulting D-ribose-5-phosphate can then be used either for sythesis of nucleotides, histidine, and tryptophan, or as a component of the pentose phosphate pathway.</text>
</comment>
<dbReference type="Gene3D" id="3.40.1190.20">
    <property type="match status" value="1"/>
</dbReference>
<dbReference type="SUPFAM" id="SSF53613">
    <property type="entry name" value="Ribokinase-like"/>
    <property type="match status" value="1"/>
</dbReference>
<keyword evidence="11 12" id="KW-0119">Carbohydrate metabolism</keyword>
<evidence type="ECO:0000256" key="5">
    <source>
        <dbReference type="ARBA" id="ARBA00022723"/>
    </source>
</evidence>
<evidence type="ECO:0000256" key="2">
    <source>
        <dbReference type="ARBA" id="ARBA00012035"/>
    </source>
</evidence>
<dbReference type="InterPro" id="IPR029056">
    <property type="entry name" value="Ribokinase-like"/>
</dbReference>
<feature type="binding site" evidence="12">
    <location>
        <begin position="236"/>
        <end position="237"/>
    </location>
    <ligand>
        <name>ATP</name>
        <dbReference type="ChEBI" id="CHEBI:30616"/>
    </ligand>
</feature>
<evidence type="ECO:0000256" key="10">
    <source>
        <dbReference type="ARBA" id="ARBA00022958"/>
    </source>
</evidence>
<feature type="binding site" evidence="12">
    <location>
        <position position="182"/>
    </location>
    <ligand>
        <name>ATP</name>
        <dbReference type="ChEBI" id="CHEBI:30616"/>
    </ligand>
</feature>
<feature type="domain" description="Carbohydrate kinase PfkB" evidence="13">
    <location>
        <begin position="6"/>
        <end position="275"/>
    </location>
</feature>
<feature type="binding site" evidence="12">
    <location>
        <position position="231"/>
    </location>
    <ligand>
        <name>K(+)</name>
        <dbReference type="ChEBI" id="CHEBI:29103"/>
    </ligand>
</feature>
<dbReference type="PANTHER" id="PTHR10584">
    <property type="entry name" value="SUGAR KINASE"/>
    <property type="match status" value="1"/>
</dbReference>
<feature type="binding site" evidence="12">
    <location>
        <begin position="41"/>
        <end position="45"/>
    </location>
    <ligand>
        <name>substrate</name>
    </ligand>
</feature>
<dbReference type="InterPro" id="IPR002173">
    <property type="entry name" value="Carboh/pur_kinase_PfkB_CS"/>
</dbReference>
<feature type="binding site" evidence="12">
    <location>
        <position position="270"/>
    </location>
    <ligand>
        <name>K(+)</name>
        <dbReference type="ChEBI" id="CHEBI:29103"/>
    </ligand>
</feature>
<evidence type="ECO:0000256" key="1">
    <source>
        <dbReference type="ARBA" id="ARBA00005380"/>
    </source>
</evidence>
<comment type="pathway">
    <text evidence="12">Carbohydrate metabolism; D-ribose degradation; D-ribose 5-phosphate from beta-D-ribopyranose: step 2/2.</text>
</comment>
<comment type="caution">
    <text evidence="12">Lacks conserved residue(s) required for the propagation of feature annotation.</text>
</comment>
<feature type="binding site" evidence="12">
    <location>
        <position position="272"/>
    </location>
    <ligand>
        <name>K(+)</name>
        <dbReference type="ChEBI" id="CHEBI:29103"/>
    </ligand>
</feature>
<dbReference type="CDD" id="cd01174">
    <property type="entry name" value="ribokinase"/>
    <property type="match status" value="1"/>
</dbReference>
<dbReference type="GO" id="GO:0004747">
    <property type="term" value="F:ribokinase activity"/>
    <property type="evidence" value="ECO:0007669"/>
    <property type="project" value="UniProtKB-UniRule"/>
</dbReference>
<comment type="similarity">
    <text evidence="12">Belongs to the carbohydrate kinase PfkB family. Ribokinase subfamily.</text>
</comment>
<feature type="binding site" evidence="12">
    <location>
        <position position="267"/>
    </location>
    <ligand>
        <name>K(+)</name>
        <dbReference type="ChEBI" id="CHEBI:29103"/>
    </ligand>
</feature>
<comment type="subunit">
    <text evidence="12">Homodimer.</text>
</comment>
<keyword evidence="12" id="KW-0963">Cytoplasm</keyword>
<keyword evidence="9 12" id="KW-0460">Magnesium</keyword>
<protein>
    <recommendedName>
        <fullName evidence="3 12">Ribokinase</fullName>
        <shortName evidence="12">RK</shortName>
        <ecNumber evidence="2 12">2.7.1.15</ecNumber>
    </recommendedName>
</protein>
<dbReference type="InterPro" id="IPR011611">
    <property type="entry name" value="PfkB_dom"/>
</dbReference>
<reference evidence="14 15" key="1">
    <citation type="submission" date="2017-02" db="EMBL/GenBank/DDBJ databases">
        <authorList>
            <person name="Peterson S.W."/>
        </authorList>
    </citation>
    <scope>NUCLEOTIDE SEQUENCE [LARGE SCALE GENOMIC DNA]</scope>
    <source>
        <strain evidence="14 15">B Mb 05.01</strain>
    </source>
</reference>
<evidence type="ECO:0000256" key="11">
    <source>
        <dbReference type="ARBA" id="ARBA00023277"/>
    </source>
</evidence>
<keyword evidence="6 12" id="KW-0547">Nucleotide-binding</keyword>
<dbReference type="InterPro" id="IPR002139">
    <property type="entry name" value="Ribo/fructo_kinase"/>
</dbReference>
<organism evidence="14 15">
    <name type="scientific">Microbacterium esteraromaticum</name>
    <dbReference type="NCBI Taxonomy" id="57043"/>
    <lineage>
        <taxon>Bacteria</taxon>
        <taxon>Bacillati</taxon>
        <taxon>Actinomycetota</taxon>
        <taxon>Actinomycetes</taxon>
        <taxon>Micrococcales</taxon>
        <taxon>Microbacteriaceae</taxon>
        <taxon>Microbacterium</taxon>
    </lineage>
</organism>
<feature type="binding site" evidence="12">
    <location>
        <begin position="204"/>
        <end position="209"/>
    </location>
    <ligand>
        <name>ATP</name>
        <dbReference type="ChEBI" id="CHEBI:30616"/>
    </ligand>
</feature>
<dbReference type="UniPathway" id="UPA00916">
    <property type="reaction ID" value="UER00889"/>
</dbReference>
<feature type="binding site" evidence="12">
    <location>
        <position position="138"/>
    </location>
    <ligand>
        <name>substrate</name>
    </ligand>
</feature>
<dbReference type="GO" id="GO:0019303">
    <property type="term" value="P:D-ribose catabolic process"/>
    <property type="evidence" value="ECO:0007669"/>
    <property type="project" value="UniProtKB-UniRule"/>
</dbReference>
<evidence type="ECO:0000256" key="3">
    <source>
        <dbReference type="ARBA" id="ARBA00016943"/>
    </source>
</evidence>
<dbReference type="RefSeq" id="WP_087130003.1">
    <property type="nucleotide sequence ID" value="NZ_FUKO01000011.1"/>
</dbReference>
<feature type="binding site" evidence="12">
    <location>
        <begin position="13"/>
        <end position="15"/>
    </location>
    <ligand>
        <name>substrate</name>
    </ligand>
</feature>
<accession>A0A1R4IQ68</accession>
<dbReference type="PANTHER" id="PTHR10584:SF166">
    <property type="entry name" value="RIBOKINASE"/>
    <property type="match status" value="1"/>
</dbReference>
<evidence type="ECO:0000256" key="9">
    <source>
        <dbReference type="ARBA" id="ARBA00022842"/>
    </source>
</evidence>
<sequence length="298" mass="30188">MNVGPVCVVGSINADRYAGLARLPQPGETVLGAGLGMYPGGKGLNQAISAARCGAEVRMCGAVGSDPDAAMLREAMRASGIDCDYVVEVDGVTGVAYVFSLPGGENSIVVAQGANAQLRLKDAVASVRGARVLLTQLEIQTEVAAESLRAARSYGVTTVLNAAPAHPATWEMLPFVDILIVNESEAAALGGLDALRLHTTVVQTRGAEGVSVFGHGDEPFHVPAFPIEPVDTTGAGDAFCGGFAAALARGDGLRAATLDGAAAGAIVAQHRGAQPTALSASAVRDLVAVVPSHSPANW</sequence>
<keyword evidence="7 12" id="KW-0418">Kinase</keyword>
<dbReference type="GO" id="GO:0005524">
    <property type="term" value="F:ATP binding"/>
    <property type="evidence" value="ECO:0007669"/>
    <property type="project" value="UniProtKB-UniRule"/>
</dbReference>
<keyword evidence="4 12" id="KW-0808">Transferase</keyword>
<evidence type="ECO:0000259" key="13">
    <source>
        <dbReference type="Pfam" id="PF00294"/>
    </source>
</evidence>
<evidence type="ECO:0000256" key="7">
    <source>
        <dbReference type="ARBA" id="ARBA00022777"/>
    </source>
</evidence>
<name>A0A1R4IQ68_9MICO</name>
<evidence type="ECO:0000256" key="6">
    <source>
        <dbReference type="ARBA" id="ARBA00022741"/>
    </source>
</evidence>
<dbReference type="GO" id="GO:0046872">
    <property type="term" value="F:metal ion binding"/>
    <property type="evidence" value="ECO:0007669"/>
    <property type="project" value="UniProtKB-KW"/>
</dbReference>
<dbReference type="PRINTS" id="PR00990">
    <property type="entry name" value="RIBOKINASE"/>
</dbReference>
<keyword evidence="15" id="KW-1185">Reference proteome</keyword>
<evidence type="ECO:0000313" key="15">
    <source>
        <dbReference type="Proteomes" id="UP000196320"/>
    </source>
</evidence>
<proteinExistence type="inferred from homology"/>
<dbReference type="EC" id="2.7.1.15" evidence="2 12"/>
<evidence type="ECO:0000313" key="14">
    <source>
        <dbReference type="EMBL" id="SJN21383.1"/>
    </source>
</evidence>
<evidence type="ECO:0000256" key="4">
    <source>
        <dbReference type="ARBA" id="ARBA00022679"/>
    </source>
</evidence>
<dbReference type="EMBL" id="FUKO01000011">
    <property type="protein sequence ID" value="SJN21383.1"/>
    <property type="molecule type" value="Genomic_DNA"/>
</dbReference>
<comment type="similarity">
    <text evidence="1">Belongs to the carbohydrate kinase pfkB family.</text>
</comment>